<gene>
    <name evidence="2" type="ORF">O181_033551</name>
</gene>
<dbReference type="AlphaFoldDB" id="A0A9Q3D4N1"/>
<accession>A0A9Q3D4N1</accession>
<protein>
    <submittedName>
        <fullName evidence="2">Uncharacterized protein</fullName>
    </submittedName>
</protein>
<organism evidence="2 3">
    <name type="scientific">Austropuccinia psidii MF-1</name>
    <dbReference type="NCBI Taxonomy" id="1389203"/>
    <lineage>
        <taxon>Eukaryota</taxon>
        <taxon>Fungi</taxon>
        <taxon>Dikarya</taxon>
        <taxon>Basidiomycota</taxon>
        <taxon>Pucciniomycotina</taxon>
        <taxon>Pucciniomycetes</taxon>
        <taxon>Pucciniales</taxon>
        <taxon>Sphaerophragmiaceae</taxon>
        <taxon>Austropuccinia</taxon>
    </lineage>
</organism>
<sequence length="82" mass="8973">MSRTSFQGLGEDGEEEEESFMEEEESEGTEDVPAPVRASEGTGGFTLTQSNKPVSHQSESYFLEIMQHGTQIMANLQEASSP</sequence>
<comment type="caution">
    <text evidence="2">The sequence shown here is derived from an EMBL/GenBank/DDBJ whole genome shotgun (WGS) entry which is preliminary data.</text>
</comment>
<reference evidence="2" key="1">
    <citation type="submission" date="2021-03" db="EMBL/GenBank/DDBJ databases">
        <title>Draft genome sequence of rust myrtle Austropuccinia psidii MF-1, a brazilian biotype.</title>
        <authorList>
            <person name="Quecine M.C."/>
            <person name="Pachon D.M.R."/>
            <person name="Bonatelli M.L."/>
            <person name="Correr F.H."/>
            <person name="Franceschini L.M."/>
            <person name="Leite T.F."/>
            <person name="Margarido G.R.A."/>
            <person name="Almeida C.A."/>
            <person name="Ferrarezi J.A."/>
            <person name="Labate C.A."/>
        </authorList>
    </citation>
    <scope>NUCLEOTIDE SEQUENCE</scope>
    <source>
        <strain evidence="2">MF-1</strain>
    </source>
</reference>
<feature type="compositionally biased region" description="Polar residues" evidence="1">
    <location>
        <begin position="45"/>
        <end position="54"/>
    </location>
</feature>
<evidence type="ECO:0000256" key="1">
    <source>
        <dbReference type="SAM" id="MobiDB-lite"/>
    </source>
</evidence>
<proteinExistence type="predicted"/>
<evidence type="ECO:0000313" key="2">
    <source>
        <dbReference type="EMBL" id="MBW0493836.1"/>
    </source>
</evidence>
<feature type="region of interest" description="Disordered" evidence="1">
    <location>
        <begin position="1"/>
        <end position="54"/>
    </location>
</feature>
<name>A0A9Q3D4N1_9BASI</name>
<keyword evidence="3" id="KW-1185">Reference proteome</keyword>
<evidence type="ECO:0000313" key="3">
    <source>
        <dbReference type="Proteomes" id="UP000765509"/>
    </source>
</evidence>
<dbReference type="EMBL" id="AVOT02012268">
    <property type="protein sequence ID" value="MBW0493836.1"/>
    <property type="molecule type" value="Genomic_DNA"/>
</dbReference>
<dbReference type="Proteomes" id="UP000765509">
    <property type="component" value="Unassembled WGS sequence"/>
</dbReference>
<feature type="compositionally biased region" description="Acidic residues" evidence="1">
    <location>
        <begin position="11"/>
        <end position="30"/>
    </location>
</feature>